<dbReference type="InterPro" id="IPR022280">
    <property type="entry name" value="PRTRC_protein-B"/>
</dbReference>
<protein>
    <submittedName>
        <fullName evidence="1">PRTRC system protein B</fullName>
    </submittedName>
</protein>
<proteinExistence type="predicted"/>
<dbReference type="EMBL" id="JARJLM010000006">
    <property type="protein sequence ID" value="MDF3831430.1"/>
    <property type="molecule type" value="Genomic_DNA"/>
</dbReference>
<organism evidence="1 2">
    <name type="scientific">Cupriavidus basilensis</name>
    <dbReference type="NCBI Taxonomy" id="68895"/>
    <lineage>
        <taxon>Bacteria</taxon>
        <taxon>Pseudomonadati</taxon>
        <taxon>Pseudomonadota</taxon>
        <taxon>Betaproteobacteria</taxon>
        <taxon>Burkholderiales</taxon>
        <taxon>Burkholderiaceae</taxon>
        <taxon>Cupriavidus</taxon>
    </lineage>
</organism>
<dbReference type="Pfam" id="PF14460">
    <property type="entry name" value="Prok-E2_D"/>
    <property type="match status" value="1"/>
</dbReference>
<dbReference type="Proteomes" id="UP001216674">
    <property type="component" value="Unassembled WGS sequence"/>
</dbReference>
<dbReference type="RefSeq" id="WP_276263305.1">
    <property type="nucleotide sequence ID" value="NZ_JARJLM010000006.1"/>
</dbReference>
<name>A0ABT6AFR0_9BURK</name>
<keyword evidence="2" id="KW-1185">Reference proteome</keyword>
<evidence type="ECO:0000313" key="1">
    <source>
        <dbReference type="EMBL" id="MDF3831430.1"/>
    </source>
</evidence>
<evidence type="ECO:0000313" key="2">
    <source>
        <dbReference type="Proteomes" id="UP001216674"/>
    </source>
</evidence>
<sequence>MNEAEFSIHTPRDGILKLERAVLIYQGASGSALATVHDVEDVDGEPVIGAGQAMTPRTALELARALLKRAAHGGFLPETVLYMDGDLILWWVPPARRHIAFRMSEQDAPKLGAVERGEAVPQPGLVFAASSRIWRVWAVKGNARPTPATELFQAPYFNVDAQGHICQGNVPKPEGTTAEKIGAWNDAFFRSYFTHPNGAGRLVRCRGGAYAFWRDMLDGRYPRFPERVLVPSKTTLGALLGLPEGA</sequence>
<dbReference type="NCBIfam" id="TIGR03737">
    <property type="entry name" value="PRTRC_B"/>
    <property type="match status" value="1"/>
</dbReference>
<comment type="caution">
    <text evidence="1">The sequence shown here is derived from an EMBL/GenBank/DDBJ whole genome shotgun (WGS) entry which is preliminary data.</text>
</comment>
<gene>
    <name evidence="1" type="ORF">P3W85_00410</name>
</gene>
<dbReference type="InterPro" id="IPR032787">
    <property type="entry name" value="Prok-E2_D"/>
</dbReference>
<reference evidence="1 2" key="1">
    <citation type="submission" date="2023-03" db="EMBL/GenBank/DDBJ databases">
        <title>Draft assemblies of triclosan tolerant bacteria isolated from returned activated sludge.</title>
        <authorList>
            <person name="Van Hamelsveld S."/>
        </authorList>
    </citation>
    <scope>NUCLEOTIDE SEQUENCE [LARGE SCALE GENOMIC DNA]</scope>
    <source>
        <strain evidence="1 2">GW210010_S58</strain>
    </source>
</reference>
<accession>A0ABT6AFR0</accession>